<feature type="transmembrane region" description="Helical" evidence="1">
    <location>
        <begin position="137"/>
        <end position="158"/>
    </location>
</feature>
<comment type="caution">
    <text evidence="2">The sequence shown here is derived from an EMBL/GenBank/DDBJ whole genome shotgun (WGS) entry which is preliminary data.</text>
</comment>
<evidence type="ECO:0000256" key="1">
    <source>
        <dbReference type="SAM" id="Phobius"/>
    </source>
</evidence>
<protein>
    <submittedName>
        <fullName evidence="2">Uncharacterized protein</fullName>
    </submittedName>
</protein>
<proteinExistence type="predicted"/>
<keyword evidence="1" id="KW-0812">Transmembrane</keyword>
<accession>A0AAV5AKE6</accession>
<dbReference type="AlphaFoldDB" id="A0AAV5AKE6"/>
<dbReference type="Proteomes" id="UP001050691">
    <property type="component" value="Unassembled WGS sequence"/>
</dbReference>
<name>A0AAV5AKE6_9AGAM</name>
<feature type="transmembrane region" description="Helical" evidence="1">
    <location>
        <begin position="170"/>
        <end position="190"/>
    </location>
</feature>
<gene>
    <name evidence="2" type="ORF">Clacol_009412</name>
</gene>
<keyword evidence="1" id="KW-0472">Membrane</keyword>
<feature type="transmembrane region" description="Helical" evidence="1">
    <location>
        <begin position="211"/>
        <end position="231"/>
    </location>
</feature>
<sequence length="268" mass="30138">MASSTISTGTSMAVLLCIFILNALTLVLLSAMLLTICLSEGAKRSPMFKNFILVTVIYSAFLFYSDMTMLSPNSKQQMPVVKLQQSCLTLIISITSVASCSYYEPYDSSHLDIYSLQVGLVMRNAFQKISPKVQKRIEIFFIASPYVVGIVPLGDLFITSNQFTNGVNYFQAAASVVATFFDVFLLFKFHQYRQRLKQYEVEPDSILTKSTLIRMTLVCVFRIIITIFGLLSDIWDVRADADPTSSLVHLQDNQLQILSLPCVYSFNE</sequence>
<feature type="transmembrane region" description="Helical" evidence="1">
    <location>
        <begin position="12"/>
        <end position="38"/>
    </location>
</feature>
<feature type="transmembrane region" description="Helical" evidence="1">
    <location>
        <begin position="50"/>
        <end position="71"/>
    </location>
</feature>
<keyword evidence="3" id="KW-1185">Reference proteome</keyword>
<keyword evidence="1" id="KW-1133">Transmembrane helix</keyword>
<organism evidence="2 3">
    <name type="scientific">Clathrus columnatus</name>
    <dbReference type="NCBI Taxonomy" id="1419009"/>
    <lineage>
        <taxon>Eukaryota</taxon>
        <taxon>Fungi</taxon>
        <taxon>Dikarya</taxon>
        <taxon>Basidiomycota</taxon>
        <taxon>Agaricomycotina</taxon>
        <taxon>Agaricomycetes</taxon>
        <taxon>Phallomycetidae</taxon>
        <taxon>Phallales</taxon>
        <taxon>Clathraceae</taxon>
        <taxon>Clathrus</taxon>
    </lineage>
</organism>
<evidence type="ECO:0000313" key="2">
    <source>
        <dbReference type="EMBL" id="GJJ15137.1"/>
    </source>
</evidence>
<dbReference type="EMBL" id="BPWL01000010">
    <property type="protein sequence ID" value="GJJ15137.1"/>
    <property type="molecule type" value="Genomic_DNA"/>
</dbReference>
<evidence type="ECO:0000313" key="3">
    <source>
        <dbReference type="Proteomes" id="UP001050691"/>
    </source>
</evidence>
<reference evidence="2" key="1">
    <citation type="submission" date="2021-10" db="EMBL/GenBank/DDBJ databases">
        <title>De novo Genome Assembly of Clathrus columnatus (Basidiomycota, Fungi) Using Illumina and Nanopore Sequence Data.</title>
        <authorList>
            <person name="Ogiso-Tanaka E."/>
            <person name="Itagaki H."/>
            <person name="Hosoya T."/>
            <person name="Hosaka K."/>
        </authorList>
    </citation>
    <scope>NUCLEOTIDE SEQUENCE</scope>
    <source>
        <strain evidence="2">MO-923</strain>
    </source>
</reference>